<dbReference type="PROSITE" id="PS00798">
    <property type="entry name" value="ALDOKETO_REDUCTASE_1"/>
    <property type="match status" value="1"/>
</dbReference>
<dbReference type="STRING" id="1619044.UY92_C0014G0089"/>
<dbReference type="EMBL" id="LCRX01000014">
    <property type="protein sequence ID" value="KKW41764.1"/>
    <property type="molecule type" value="Genomic_DNA"/>
</dbReference>
<evidence type="ECO:0000256" key="3">
    <source>
        <dbReference type="ARBA" id="ARBA00023002"/>
    </source>
</evidence>
<feature type="active site" description="Proton donor" evidence="4">
    <location>
        <position position="52"/>
    </location>
</feature>
<keyword evidence="2" id="KW-0521">NADP</keyword>
<evidence type="ECO:0000256" key="1">
    <source>
        <dbReference type="ARBA" id="ARBA00007905"/>
    </source>
</evidence>
<dbReference type="AlphaFoldDB" id="A0A0G2B8J3"/>
<proteinExistence type="inferred from homology"/>
<comment type="similarity">
    <text evidence="1">Belongs to the aldo/keto reductase family.</text>
</comment>
<dbReference type="SUPFAM" id="SSF51430">
    <property type="entry name" value="NAD(P)-linked oxidoreductase"/>
    <property type="match status" value="1"/>
</dbReference>
<reference evidence="8 9" key="1">
    <citation type="journal article" date="2015" name="Nature">
        <title>rRNA introns, odd ribosomes, and small enigmatic genomes across a large radiation of phyla.</title>
        <authorList>
            <person name="Brown C.T."/>
            <person name="Hug L.A."/>
            <person name="Thomas B.C."/>
            <person name="Sharon I."/>
            <person name="Castelle C.J."/>
            <person name="Singh A."/>
            <person name="Wilkins M.J."/>
            <person name="Williams K.H."/>
            <person name="Banfield J.F."/>
        </authorList>
    </citation>
    <scope>NUCLEOTIDE SEQUENCE [LARGE SCALE GENOMIC DNA]</scope>
</reference>
<dbReference type="InterPro" id="IPR036812">
    <property type="entry name" value="NAD(P)_OxRdtase_dom_sf"/>
</dbReference>
<evidence type="ECO:0000256" key="2">
    <source>
        <dbReference type="ARBA" id="ARBA00022857"/>
    </source>
</evidence>
<dbReference type="Proteomes" id="UP000033870">
    <property type="component" value="Unassembled WGS sequence"/>
</dbReference>
<keyword evidence="3" id="KW-0560">Oxidoreductase</keyword>
<accession>A0A0G2B8J3</accession>
<name>A0A0G2B8J3_9BACT</name>
<feature type="binding site" evidence="5">
    <location>
        <position position="114"/>
    </location>
    <ligand>
        <name>substrate</name>
    </ligand>
</feature>
<dbReference type="PANTHER" id="PTHR11732">
    <property type="entry name" value="ALDO/KETO REDUCTASE"/>
    <property type="match status" value="1"/>
</dbReference>
<dbReference type="FunFam" id="3.20.20.100:FF:000006">
    <property type="entry name" value="Aldo-keto reductase family 1 member A1"/>
    <property type="match status" value="1"/>
</dbReference>
<organism evidence="8 9">
    <name type="scientific">Candidatus Magasanikbacteria bacterium GW2011_GWA2_56_11</name>
    <dbReference type="NCBI Taxonomy" id="1619044"/>
    <lineage>
        <taxon>Bacteria</taxon>
        <taxon>Candidatus Magasanikiibacteriota</taxon>
    </lineage>
</organism>
<evidence type="ECO:0000313" key="9">
    <source>
        <dbReference type="Proteomes" id="UP000033870"/>
    </source>
</evidence>
<feature type="domain" description="NADP-dependent oxidoreductase" evidence="7">
    <location>
        <begin position="19"/>
        <end position="297"/>
    </location>
</feature>
<dbReference type="PRINTS" id="PR00069">
    <property type="entry name" value="ALDKETRDTASE"/>
</dbReference>
<dbReference type="InterPro" id="IPR018170">
    <property type="entry name" value="Aldo/ket_reductase_CS"/>
</dbReference>
<evidence type="ECO:0000256" key="6">
    <source>
        <dbReference type="PIRSR" id="PIRSR000097-3"/>
    </source>
</evidence>
<dbReference type="PIRSF" id="PIRSF000097">
    <property type="entry name" value="AKR"/>
    <property type="match status" value="1"/>
</dbReference>
<dbReference type="InterPro" id="IPR020471">
    <property type="entry name" value="AKR"/>
</dbReference>
<evidence type="ECO:0000256" key="4">
    <source>
        <dbReference type="PIRSR" id="PIRSR000097-1"/>
    </source>
</evidence>
<evidence type="ECO:0000256" key="5">
    <source>
        <dbReference type="PIRSR" id="PIRSR000097-2"/>
    </source>
</evidence>
<dbReference type="PATRIC" id="fig|1619044.3.peg.1101"/>
<gene>
    <name evidence="8" type="ORF">UY92_C0014G0089</name>
</gene>
<dbReference type="PROSITE" id="PS00062">
    <property type="entry name" value="ALDOKETO_REDUCTASE_2"/>
    <property type="match status" value="1"/>
</dbReference>
<sequence length="316" mass="34452">MTGVSRITLNTGASMPSLGLGTYKSPPEKVGAAVAYAVGECGYRHVDCAAVYENEKEIGAALAAVFSAQKAAREEVFITGKLWNNAHAAADVAAACRQTLSDLRLDYLDLYLMHWGVAFPREAPVSGGEPLRDENGVLITSPVPVRETWEAMEELVRSGLVRAIGVSNFTAPMLLDLLSYAQVPPAMNQIELHPYNQQTRLLEFCHYNKIAVTAYSPLGRAGVVKESGEGPVLTEDAAVCAIAKSHGKSPAQVLIRWGLERGTVVIPKSATPENILANSAVFDFCLSKEEMDELAKLERAHRYLDPYERWRVPYFG</sequence>
<evidence type="ECO:0000313" key="8">
    <source>
        <dbReference type="EMBL" id="KKW41764.1"/>
    </source>
</evidence>
<dbReference type="Gene3D" id="3.20.20.100">
    <property type="entry name" value="NADP-dependent oxidoreductase domain"/>
    <property type="match status" value="1"/>
</dbReference>
<dbReference type="GO" id="GO:0016491">
    <property type="term" value="F:oxidoreductase activity"/>
    <property type="evidence" value="ECO:0007669"/>
    <property type="project" value="UniProtKB-KW"/>
</dbReference>
<feature type="site" description="Lowers pKa of active site Tyr" evidence="6">
    <location>
        <position position="81"/>
    </location>
</feature>
<comment type="caution">
    <text evidence="8">The sequence shown here is derived from an EMBL/GenBank/DDBJ whole genome shotgun (WGS) entry which is preliminary data.</text>
</comment>
<dbReference type="Pfam" id="PF00248">
    <property type="entry name" value="Aldo_ket_red"/>
    <property type="match status" value="1"/>
</dbReference>
<dbReference type="InterPro" id="IPR023210">
    <property type="entry name" value="NADP_OxRdtase_dom"/>
</dbReference>
<evidence type="ECO:0000259" key="7">
    <source>
        <dbReference type="Pfam" id="PF00248"/>
    </source>
</evidence>
<protein>
    <submittedName>
        <fullName evidence="8">Aldehyde reductase</fullName>
    </submittedName>
</protein>